<dbReference type="GeneID" id="104727639"/>
<evidence type="ECO:0000256" key="3">
    <source>
        <dbReference type="ARBA" id="ARBA00023015"/>
    </source>
</evidence>
<keyword evidence="9" id="KW-1185">Reference proteome</keyword>
<keyword evidence="6" id="KW-0539">Nucleus</keyword>
<evidence type="ECO:0000259" key="8">
    <source>
        <dbReference type="PROSITE" id="PS50863"/>
    </source>
</evidence>
<dbReference type="SMART" id="SM01019">
    <property type="entry name" value="B3"/>
    <property type="match status" value="3"/>
</dbReference>
<evidence type="ECO:0000256" key="1">
    <source>
        <dbReference type="ARBA" id="ARBA00004123"/>
    </source>
</evidence>
<evidence type="ECO:0000256" key="7">
    <source>
        <dbReference type="SAM" id="MobiDB-lite"/>
    </source>
</evidence>
<dbReference type="PANTHER" id="PTHR31674">
    <property type="entry name" value="B3 DOMAIN-CONTAINING PROTEIN REM-LIKE 3-RELATED"/>
    <property type="match status" value="1"/>
</dbReference>
<comment type="subcellular location">
    <subcellularLocation>
        <location evidence="1">Nucleus</location>
    </subcellularLocation>
</comment>
<evidence type="ECO:0000256" key="6">
    <source>
        <dbReference type="ARBA" id="ARBA00023242"/>
    </source>
</evidence>
<reference evidence="9" key="1">
    <citation type="journal article" date="2014" name="Nat. Commun.">
        <title>The emerging biofuel crop Camelina sativa retains a highly undifferentiated hexaploid genome structure.</title>
        <authorList>
            <person name="Kagale S."/>
            <person name="Koh C."/>
            <person name="Nixon J."/>
            <person name="Bollina V."/>
            <person name="Clarke W.E."/>
            <person name="Tuteja R."/>
            <person name="Spillane C."/>
            <person name="Robinson S.J."/>
            <person name="Links M.G."/>
            <person name="Clarke C."/>
            <person name="Higgins E.E."/>
            <person name="Huebert T."/>
            <person name="Sharpe A.G."/>
            <person name="Parkin I.A."/>
        </authorList>
    </citation>
    <scope>NUCLEOTIDE SEQUENCE [LARGE SCALE GENOMIC DNA]</scope>
    <source>
        <strain evidence="9">cv. DH55</strain>
    </source>
</reference>
<organism evidence="9 10">
    <name type="scientific">Camelina sativa</name>
    <name type="common">False flax</name>
    <name type="synonym">Myagrum sativum</name>
    <dbReference type="NCBI Taxonomy" id="90675"/>
    <lineage>
        <taxon>Eukaryota</taxon>
        <taxon>Viridiplantae</taxon>
        <taxon>Streptophyta</taxon>
        <taxon>Embryophyta</taxon>
        <taxon>Tracheophyta</taxon>
        <taxon>Spermatophyta</taxon>
        <taxon>Magnoliopsida</taxon>
        <taxon>eudicotyledons</taxon>
        <taxon>Gunneridae</taxon>
        <taxon>Pentapetalae</taxon>
        <taxon>rosids</taxon>
        <taxon>malvids</taxon>
        <taxon>Brassicales</taxon>
        <taxon>Brassicaceae</taxon>
        <taxon>Camelineae</taxon>
        <taxon>Camelina</taxon>
    </lineage>
</organism>
<dbReference type="CDD" id="cd10017">
    <property type="entry name" value="B3_DNA"/>
    <property type="match status" value="3"/>
</dbReference>
<dbReference type="PANTHER" id="PTHR31674:SF62">
    <property type="entry name" value="B3 DOMAIN-CONTAINING PROTEIN REM14-RELATED"/>
    <property type="match status" value="1"/>
</dbReference>
<accession>A0ABM0URI9</accession>
<dbReference type="RefSeq" id="XP_010445032.1">
    <property type="nucleotide sequence ID" value="XM_010446730.1"/>
</dbReference>
<dbReference type="Pfam" id="PF02362">
    <property type="entry name" value="B3"/>
    <property type="match status" value="3"/>
</dbReference>
<feature type="domain" description="TF-B3" evidence="8">
    <location>
        <begin position="146"/>
        <end position="242"/>
    </location>
</feature>
<feature type="region of interest" description="Disordered" evidence="7">
    <location>
        <begin position="365"/>
        <end position="420"/>
    </location>
</feature>
<reference evidence="10" key="2">
    <citation type="submission" date="2025-08" db="UniProtKB">
        <authorList>
            <consortium name="RefSeq"/>
        </authorList>
    </citation>
    <scope>IDENTIFICATION</scope>
    <source>
        <tissue evidence="10">Leaf</tissue>
    </source>
</reference>
<evidence type="ECO:0000256" key="4">
    <source>
        <dbReference type="ARBA" id="ARBA00023125"/>
    </source>
</evidence>
<keyword evidence="3" id="KW-0805">Transcription regulation</keyword>
<dbReference type="Proteomes" id="UP000694864">
    <property type="component" value="Chromosome 11"/>
</dbReference>
<keyword evidence="5" id="KW-0804">Transcription</keyword>
<feature type="domain" description="TF-B3" evidence="8">
    <location>
        <begin position="265"/>
        <end position="362"/>
    </location>
</feature>
<sequence length="527" mass="58974">MANVSRLSPTKSHFLQPLIPGFQNHLNIPVKFFSEHIVGKHEGRSVNLVSDASEKTWKVKMEGHRLTDGWKQFVEAHDLRVGDFVVFRHEGDMLFHVTALGSSCCEIQYAQPHCHEEDEEINETEISSRSEKHVEENVKTESDLNCFSLSVTDSNLSRDTVCVPINFARRYGLDKERQEIVLMNNEGKSWESVVKSWGGCRLSIVRGWTSFCNANKLEVGDTCTFRLLPNTAETPVFKLCSRIMSERIVQSAEGCIDGKTGGNRFVKLTLTRNSLHLGKQHLPVSFTRNNRLINPGKIILVDKNRAEWPMKLNVDKSTRLMYIISGNGWKSFCAANEIGAGESLTLELIQGGKIPLLKFVSKMEQPPVEAEARKRKRARVKRWSQETEPNVEMREKAAEELGEPSRASHKSSGNPENLQHTQACSVSNQVAKVKQSVVDALTSVKRFMAELETTEQKLEISLQEINNLGLLSFLTSFYDGTERGEDNGNKTSSSSKPGETSVKGQPTSEKQSTLPVLPTEYGPLLAA</sequence>
<proteinExistence type="predicted"/>
<evidence type="ECO:0000256" key="5">
    <source>
        <dbReference type="ARBA" id="ARBA00023163"/>
    </source>
</evidence>
<name>A0ABM0URI9_CAMSA</name>
<dbReference type="InterPro" id="IPR039218">
    <property type="entry name" value="REM_fam"/>
</dbReference>
<feature type="domain" description="TF-B3" evidence="8">
    <location>
        <begin position="11"/>
        <end position="103"/>
    </location>
</feature>
<dbReference type="InterPro" id="IPR015300">
    <property type="entry name" value="DNA-bd_pseudobarrel_sf"/>
</dbReference>
<dbReference type="Gene3D" id="2.40.330.10">
    <property type="entry name" value="DNA-binding pseudobarrel domain"/>
    <property type="match status" value="3"/>
</dbReference>
<feature type="compositionally biased region" description="Polar residues" evidence="7">
    <location>
        <begin position="410"/>
        <end position="420"/>
    </location>
</feature>
<dbReference type="InterPro" id="IPR003340">
    <property type="entry name" value="B3_DNA-bd"/>
</dbReference>
<evidence type="ECO:0000256" key="2">
    <source>
        <dbReference type="ARBA" id="ARBA00022737"/>
    </source>
</evidence>
<dbReference type="SUPFAM" id="SSF101936">
    <property type="entry name" value="DNA-binding pseudobarrel domain"/>
    <property type="match status" value="3"/>
</dbReference>
<keyword evidence="4" id="KW-0238">DNA-binding</keyword>
<keyword evidence="2" id="KW-0677">Repeat</keyword>
<evidence type="ECO:0000313" key="9">
    <source>
        <dbReference type="Proteomes" id="UP000694864"/>
    </source>
</evidence>
<feature type="region of interest" description="Disordered" evidence="7">
    <location>
        <begin position="482"/>
        <end position="527"/>
    </location>
</feature>
<dbReference type="PROSITE" id="PS50863">
    <property type="entry name" value="B3"/>
    <property type="match status" value="3"/>
</dbReference>
<feature type="compositionally biased region" description="Basic residues" evidence="7">
    <location>
        <begin position="373"/>
        <end position="382"/>
    </location>
</feature>
<evidence type="ECO:0000313" key="10">
    <source>
        <dbReference type="RefSeq" id="XP_010445032.1"/>
    </source>
</evidence>
<feature type="compositionally biased region" description="Polar residues" evidence="7">
    <location>
        <begin position="489"/>
        <end position="514"/>
    </location>
</feature>
<protein>
    <submittedName>
        <fullName evidence="10">B3 domain-containing protein REM8-like</fullName>
    </submittedName>
</protein>
<gene>
    <name evidence="10" type="primary">LOC104727639</name>
</gene>